<feature type="chain" id="PRO_5026658870" evidence="4">
    <location>
        <begin position="21"/>
        <end position="1079"/>
    </location>
</feature>
<sequence length="1079" mass="123396">MVSSVLLWSIFISIFSSICCLRRDYFITAEEQWWDYAPSKQNLITNDRTISDRYIQTTEDRIGSVYKKVMLKQFTDGFFRREIKPAPWMGYVGPTIKGETGDVLYVHFRNLASRPYGLHPHGIQYFKDSEGSLYMDGTSGRDKLDDAVPPGQTYTYRWFMQNTFAPTKDDENCIPVGYHPHIRSTKDVDTGLVGILLICKPGTLNPDNSRKDVDREFVLYADIINETNSWLIDQSLNLCRNPQRCRQLFNQKNVPFISDTLMYSINGYIYGNLPDFPIYDGEKVAFYAMGLNLGLHVFGVQGQSFTFKRTRTHGVVFGIAWFKGLYMTARNPGRWMIFCKVNYHFSHGMAAFVNVMPRPRVLPLTAIRRTRRYFIAVEEIVWEYRPSGKVLARIGKGSTERSKIEERFFTSDGAVGGRFVKAVFIEYTDGSFQRRKKRSKDEKHLGILGPPVRIEVGDMLEIILLNKASRPYSFTPFGLAFTKDNEGAFYKNDRYSSEVSGAAAMPGQQRRYIFTVPWDYGPTEEDPQCVTETYQSFVDFAKDQYSGLVGPLLICKPGTLNAFGRQHGVNKEFFLMLMNWFEQDSWYFNQSISLAMLNGRIVDQENDMLRDVNALRAINGRVFGNIGGFDMCVGDRVSWHVLGFGERFDYQNPVFEGNNVQYDGRMVDHVSVFPGTSQTAYMIPDNLGKWLLYAGQLESQTDGMVTRYNVDLCNRPLFVPIPVFEKTVIRKIYIAAVDVIWDYAPRKLNIVTMGDLRDPNTPGNLYVRNTDMFIGTQYKKTVYREFYDASFSRQVQRTEKDSHLGILGPFIKAAVGDVIEVFFKNMASFDNSIYLKNLPLDNEMSKHLRNGVKPGDMKIYRWRVPERSGPGRNEPNCVGYTYNSAVYPNKDIATGLIGPLIICKRGVLDVHANRIDKTNREFALAFVIFNESNSHYFDENVRVRAPNRMNLGDSTFQESNNKFSINGFIFANIPNLEMVEGDTIAWYTYSFGSAQGVHSNHFHGQTFIRTSALSFRDDVVGVVPGSYETVEMFADNPGTWFVHCHFGLHMSAGMLDTYTILPRNHTKALIELVLKGYHV</sequence>
<proteinExistence type="inferred from homology"/>
<dbReference type="GO" id="GO:0005886">
    <property type="term" value="C:plasma membrane"/>
    <property type="evidence" value="ECO:0007669"/>
    <property type="project" value="TreeGrafter"/>
</dbReference>
<keyword evidence="3 7" id="KW-0560">Oxidoreductase</keyword>
<dbReference type="InterPro" id="IPR045087">
    <property type="entry name" value="Cu-oxidase_fam"/>
</dbReference>
<dbReference type="PANTHER" id="PTHR11709:SF504">
    <property type="entry name" value="PLASTOCYANIN-LIKE DOMAIN-CONTAINING PROTEIN"/>
    <property type="match status" value="1"/>
</dbReference>
<evidence type="ECO:0000256" key="2">
    <source>
        <dbReference type="ARBA" id="ARBA00022723"/>
    </source>
</evidence>
<evidence type="ECO:0000256" key="3">
    <source>
        <dbReference type="ARBA" id="ARBA00023002"/>
    </source>
</evidence>
<evidence type="ECO:0000256" key="1">
    <source>
        <dbReference type="ARBA" id="ARBA00010609"/>
    </source>
</evidence>
<dbReference type="GO" id="GO:0006826">
    <property type="term" value="P:iron ion transport"/>
    <property type="evidence" value="ECO:0007669"/>
    <property type="project" value="TreeGrafter"/>
</dbReference>
<dbReference type="PROSITE" id="PS00079">
    <property type="entry name" value="MULTICOPPER_OXIDASE1"/>
    <property type="match status" value="1"/>
</dbReference>
<dbReference type="AlphaFoldDB" id="A0A6J8B3X1"/>
<dbReference type="SUPFAM" id="SSF49503">
    <property type="entry name" value="Cupredoxins"/>
    <property type="match status" value="6"/>
</dbReference>
<dbReference type="Pfam" id="PF07731">
    <property type="entry name" value="Cu-oxidase_2"/>
    <property type="match status" value="1"/>
</dbReference>
<dbReference type="InterPro" id="IPR002355">
    <property type="entry name" value="Cu_oxidase_Cu_BS"/>
</dbReference>
<dbReference type="PROSITE" id="PS00080">
    <property type="entry name" value="MULTICOPPER_OXIDASE2"/>
    <property type="match status" value="1"/>
</dbReference>
<dbReference type="PANTHER" id="PTHR11709">
    <property type="entry name" value="MULTI-COPPER OXIDASE"/>
    <property type="match status" value="1"/>
</dbReference>
<name>A0A6J8B3X1_MYTCO</name>
<dbReference type="OrthoDB" id="2121828at2759"/>
<dbReference type="EMBL" id="CACVKT020002230">
    <property type="protein sequence ID" value="CAC5376645.1"/>
    <property type="molecule type" value="Genomic_DNA"/>
</dbReference>
<accession>A0A6J8B3X1</accession>
<dbReference type="Gene3D" id="2.60.40.420">
    <property type="entry name" value="Cupredoxins - blue copper proteins"/>
    <property type="match status" value="4"/>
</dbReference>
<evidence type="ECO:0000313" key="7">
    <source>
        <dbReference type="EMBL" id="CAC5376645.1"/>
    </source>
</evidence>
<reference evidence="7 8" key="1">
    <citation type="submission" date="2020-06" db="EMBL/GenBank/DDBJ databases">
        <authorList>
            <person name="Li R."/>
            <person name="Bekaert M."/>
        </authorList>
    </citation>
    <scope>NUCLEOTIDE SEQUENCE [LARGE SCALE GENOMIC DNA]</scope>
    <source>
        <strain evidence="8">wild</strain>
    </source>
</reference>
<dbReference type="InterPro" id="IPR033138">
    <property type="entry name" value="Cu_oxidase_CS"/>
</dbReference>
<evidence type="ECO:0000313" key="8">
    <source>
        <dbReference type="Proteomes" id="UP000507470"/>
    </source>
</evidence>
<feature type="domain" description="Plastocyanin-like" evidence="6">
    <location>
        <begin position="91"/>
        <end position="199"/>
    </location>
</feature>
<dbReference type="EC" id="1.16.3.1" evidence="7"/>
<dbReference type="InterPro" id="IPR008972">
    <property type="entry name" value="Cupredoxin"/>
</dbReference>
<evidence type="ECO:0000256" key="4">
    <source>
        <dbReference type="SAM" id="SignalP"/>
    </source>
</evidence>
<dbReference type="FunFam" id="2.60.40.420:FF:000028">
    <property type="entry name" value="Ceruloplasmin"/>
    <property type="match status" value="3"/>
</dbReference>
<evidence type="ECO:0000259" key="5">
    <source>
        <dbReference type="Pfam" id="PF07731"/>
    </source>
</evidence>
<keyword evidence="2" id="KW-0479">Metal-binding</keyword>
<dbReference type="GO" id="GO:0004322">
    <property type="term" value="F:ferroxidase activity"/>
    <property type="evidence" value="ECO:0007669"/>
    <property type="project" value="UniProtKB-EC"/>
</dbReference>
<comment type="similarity">
    <text evidence="1">Belongs to the multicopper oxidase family.</text>
</comment>
<dbReference type="Proteomes" id="UP000507470">
    <property type="component" value="Unassembled WGS sequence"/>
</dbReference>
<organism evidence="7 8">
    <name type="scientific">Mytilus coruscus</name>
    <name type="common">Sea mussel</name>
    <dbReference type="NCBI Taxonomy" id="42192"/>
    <lineage>
        <taxon>Eukaryota</taxon>
        <taxon>Metazoa</taxon>
        <taxon>Spiralia</taxon>
        <taxon>Lophotrochozoa</taxon>
        <taxon>Mollusca</taxon>
        <taxon>Bivalvia</taxon>
        <taxon>Autobranchia</taxon>
        <taxon>Pteriomorphia</taxon>
        <taxon>Mytilida</taxon>
        <taxon>Mytiloidea</taxon>
        <taxon>Mytilidae</taxon>
        <taxon>Mytilinae</taxon>
        <taxon>Mytilus</taxon>
    </lineage>
</organism>
<gene>
    <name evidence="7" type="ORF">MCOR_13210</name>
</gene>
<dbReference type="InterPro" id="IPR011707">
    <property type="entry name" value="Cu-oxidase-like_N"/>
</dbReference>
<feature type="domain" description="Plastocyanin-like" evidence="5">
    <location>
        <begin position="946"/>
        <end position="1057"/>
    </location>
</feature>
<evidence type="ECO:0000259" key="6">
    <source>
        <dbReference type="Pfam" id="PF07732"/>
    </source>
</evidence>
<keyword evidence="8" id="KW-1185">Reference proteome</keyword>
<protein>
    <submittedName>
        <fullName evidence="7">HEPH</fullName>
        <ecNumber evidence="7">1.16.3.1</ecNumber>
    </submittedName>
</protein>
<dbReference type="InterPro" id="IPR011706">
    <property type="entry name" value="Cu-oxidase_C"/>
</dbReference>
<keyword evidence="4" id="KW-0732">Signal</keyword>
<dbReference type="Pfam" id="PF07732">
    <property type="entry name" value="Cu-oxidase_3"/>
    <property type="match status" value="1"/>
</dbReference>
<feature type="signal peptide" evidence="4">
    <location>
        <begin position="1"/>
        <end position="20"/>
    </location>
</feature>
<dbReference type="GO" id="GO:0005507">
    <property type="term" value="F:copper ion binding"/>
    <property type="evidence" value="ECO:0007669"/>
    <property type="project" value="InterPro"/>
</dbReference>